<dbReference type="SUPFAM" id="SSF51126">
    <property type="entry name" value="Pectin lyase-like"/>
    <property type="match status" value="1"/>
</dbReference>
<dbReference type="GO" id="GO:0005576">
    <property type="term" value="C:extracellular region"/>
    <property type="evidence" value="ECO:0007669"/>
    <property type="project" value="UniProtKB-SubCell"/>
</dbReference>
<gene>
    <name evidence="6" type="ORF">LMG28688_01021</name>
</gene>
<dbReference type="RefSeq" id="WP_129563103.1">
    <property type="nucleotide sequence ID" value="NZ_CADIKL010000004.1"/>
</dbReference>
<feature type="signal peptide" evidence="4">
    <location>
        <begin position="1"/>
        <end position="41"/>
    </location>
</feature>
<dbReference type="Pfam" id="PF05860">
    <property type="entry name" value="TPS"/>
    <property type="match status" value="1"/>
</dbReference>
<evidence type="ECO:0000256" key="2">
    <source>
        <dbReference type="ARBA" id="ARBA00022525"/>
    </source>
</evidence>
<keyword evidence="7" id="KW-1185">Reference proteome</keyword>
<proteinExistence type="predicted"/>
<reference evidence="6 7" key="1">
    <citation type="submission" date="2020-04" db="EMBL/GenBank/DDBJ databases">
        <authorList>
            <person name="De Canck E."/>
        </authorList>
    </citation>
    <scope>NUCLEOTIDE SEQUENCE [LARGE SCALE GENOMIC DNA]</scope>
    <source>
        <strain evidence="6 7">LMG 28688</strain>
    </source>
</reference>
<sequence>MSYNKSIRHRRSRTPHQPAFRLAIMPAMLTAALGYANGAGAVEGGVVAAGSGTIATQGTKTTINQATDRMVVNWNNFNIARDQSVAFNQPSATSAVLNRVTTAAPTQIDGALTANGRVFVVNPSGVMFGKTSQVNVGSLVASTLSVDSQKFMDGGEPVTGIMNLSANGGQGVVSNDGQITAREAVVLLGAKATNQGTIRAKDVTLGAADGVAMQMNGSGFKVMLGREAQNALAANSGVITASGGNVQLNAAATGAMLATVVQNSGTLEATRATTGEGGSIILGSQLDGNVSAGGRINAATDITIGSAPVNYPPLLSPFNADTAPSGGEYASAGHNVTIEKGANLTTSQGSVSIGSAGGDVVSNGRISSSGDVKIGAGGTGAVAVNEAINGRSVAVQGTGVDINSWMTASTGDLSIKADGAGAGNLNQNANLEATKGTVNLTGTNVTQKKGTSIYGGNGVQIGATGTLQAARVNGNNGDVQLGALGGITVSDAINGGSVAMQGTGVDVNSWINASTGDVSIKADALGKGDLNQNGEVKAFKGAVNLTGTNVTQKGYVTYAANGVNIGATGALQTARIDTAGDVQIGAAGPIKVTDGINGSSVSMQGTGVDVNSWITATKGDVSIKSDALGNGDLNQNANVTSNQGSVNLTGTNIAQKRGIGTYAGNGVNIGATGALQAARVSANGDVQIGAAGPIAVNDAINGRSVAMQGTGVDINSWINASTGDVSIKADAAGPGNLNQNGEVKAFKGAVNLTGTNVTQKGYVTYAGNGVNIGASNALQTSRIDSAGDVKLGAAGAIKVTDAISGRSVAIQGTGVDVNSWITASAGDVSIKADGPVGLSGQGDLNQNADVKAFRGSVNLTGTNVTQKLGYVTYAGGDGVNTATSGVNIGATNALQVARVDSVGDVQLGAAGPVKVVDGVNGRSVSMQGTGVDLNSWITATKGDVSIKANGLGNGDLNQNASVTSNQGSVNLTATNVLQKKGITTYGNNGVKIGATGTLQAARVNGNNGDVQLGALGGITVSDAINGGSVAMQGTGVDINSWINASTGDVSIKADALGKGDLNQNGEVKAFKGAVNLTGTNVTQKGYVTYAANGVNIGATGALQTARIDTAGDVQLGAAGPIKVTDGINGSSVSMQGTGVDVNSWITATKGDVSIKSDALGNGDLNQTANVAANQGSVNLTGTNITQKKGVSTNAGNGVNIGATGTLQTARVIAGGDIQMGTLGDGDLAVTGEVNGASVAMQGTGVEITAPITATKGDVSIQAFNTKLGDLTQFANVTANKGSVNLIGGNVIQTSGVNTVAGQDVNIAAAGELRAQRVSAGGDVLLAAVGDGALTTNSEVRGGSVTMMGSGVNINGNVTATTGDVQVQADGALPGNLKQYANVTANKGSVLLAGSNVVQDYGVSTTAGQDVKIGTSGTLQAGLLTGKTVSVEGDTVYLLRDVNADGDIVAHATNRVCTPADAGCSTGTKGVFQLGNITSRNGGVLLAVDPGVSIDPRTGIPTIAYTGMIGQYASSQTRAATDIALRGVAVYAANNTAGKSITVDAGLAKYQGTLKAPTITLPQAISVSDNGSGQ</sequence>
<evidence type="ECO:0000256" key="1">
    <source>
        <dbReference type="ARBA" id="ARBA00004613"/>
    </source>
</evidence>
<organism evidence="6 7">
    <name type="scientific">Paraburkholderia caffeinitolerans</name>
    <dbReference type="NCBI Taxonomy" id="1723730"/>
    <lineage>
        <taxon>Bacteria</taxon>
        <taxon>Pseudomonadati</taxon>
        <taxon>Pseudomonadota</taxon>
        <taxon>Betaproteobacteria</taxon>
        <taxon>Burkholderiales</taxon>
        <taxon>Burkholderiaceae</taxon>
        <taxon>Paraburkholderia</taxon>
    </lineage>
</organism>
<dbReference type="NCBIfam" id="TIGR01901">
    <property type="entry name" value="adhes_NPXG"/>
    <property type="match status" value="1"/>
</dbReference>
<dbReference type="Gene3D" id="2.160.20.10">
    <property type="entry name" value="Single-stranded right-handed beta-helix, Pectin lyase-like"/>
    <property type="match status" value="1"/>
</dbReference>
<dbReference type="InterPro" id="IPR011050">
    <property type="entry name" value="Pectin_lyase_fold/virulence"/>
</dbReference>
<feature type="chain" id="PRO_5027106592" description="Filamentous haemagglutinin FhaB/tRNA nuclease CdiA-like TPS domain-containing protein" evidence="4">
    <location>
        <begin position="42"/>
        <end position="1573"/>
    </location>
</feature>
<name>A0A6J5FL36_9BURK</name>
<evidence type="ECO:0000313" key="7">
    <source>
        <dbReference type="Proteomes" id="UP000494119"/>
    </source>
</evidence>
<dbReference type="InterPro" id="IPR012334">
    <property type="entry name" value="Pectin_lyas_fold"/>
</dbReference>
<keyword evidence="2" id="KW-0964">Secreted</keyword>
<dbReference type="InterPro" id="IPR050909">
    <property type="entry name" value="Bact_Autotransporter_VF"/>
</dbReference>
<dbReference type="PANTHER" id="PTHR12338:SF8">
    <property type="entry name" value="HEME_HEMOPEXIN-BINDING PROTEIN"/>
    <property type="match status" value="1"/>
</dbReference>
<dbReference type="EMBL" id="CADIKL010000004">
    <property type="protein sequence ID" value="CAB3780385.1"/>
    <property type="molecule type" value="Genomic_DNA"/>
</dbReference>
<accession>A0A6J5FL36</accession>
<evidence type="ECO:0000256" key="4">
    <source>
        <dbReference type="SAM" id="SignalP"/>
    </source>
</evidence>
<dbReference type="PANTHER" id="PTHR12338">
    <property type="entry name" value="AUTOTRANSPORTER"/>
    <property type="match status" value="1"/>
</dbReference>
<evidence type="ECO:0000259" key="5">
    <source>
        <dbReference type="SMART" id="SM00912"/>
    </source>
</evidence>
<comment type="subcellular location">
    <subcellularLocation>
        <location evidence="1">Secreted</location>
    </subcellularLocation>
</comment>
<keyword evidence="3 4" id="KW-0732">Signal</keyword>
<dbReference type="Proteomes" id="UP000494119">
    <property type="component" value="Unassembled WGS sequence"/>
</dbReference>
<dbReference type="SMART" id="SM00912">
    <property type="entry name" value="Haemagg_act"/>
    <property type="match status" value="1"/>
</dbReference>
<evidence type="ECO:0000313" key="6">
    <source>
        <dbReference type="EMBL" id="CAB3780385.1"/>
    </source>
</evidence>
<dbReference type="InterPro" id="IPR008638">
    <property type="entry name" value="FhaB/CdiA-like_TPS"/>
</dbReference>
<protein>
    <recommendedName>
        <fullName evidence="5">Filamentous haemagglutinin FhaB/tRNA nuclease CdiA-like TPS domain-containing protein</fullName>
    </recommendedName>
</protein>
<feature type="domain" description="Filamentous haemagglutinin FhaB/tRNA nuclease CdiA-like TPS" evidence="5">
    <location>
        <begin position="38"/>
        <end position="150"/>
    </location>
</feature>
<evidence type="ECO:0000256" key="3">
    <source>
        <dbReference type="ARBA" id="ARBA00022729"/>
    </source>
</evidence>